<dbReference type="PIRSF" id="PIRSF007663">
    <property type="entry name" value="UCP007663"/>
    <property type="match status" value="1"/>
</dbReference>
<reference evidence="5" key="1">
    <citation type="journal article" date="2021" name="Nat. Commun.">
        <title>Genetic determinants of endophytism in the Arabidopsis root mycobiome.</title>
        <authorList>
            <person name="Mesny F."/>
            <person name="Miyauchi S."/>
            <person name="Thiergart T."/>
            <person name="Pickel B."/>
            <person name="Atanasova L."/>
            <person name="Karlsson M."/>
            <person name="Huettel B."/>
            <person name="Barry K.W."/>
            <person name="Haridas S."/>
            <person name="Chen C."/>
            <person name="Bauer D."/>
            <person name="Andreopoulos W."/>
            <person name="Pangilinan J."/>
            <person name="LaButti K."/>
            <person name="Riley R."/>
            <person name="Lipzen A."/>
            <person name="Clum A."/>
            <person name="Drula E."/>
            <person name="Henrissat B."/>
            <person name="Kohler A."/>
            <person name="Grigoriev I.V."/>
            <person name="Martin F.M."/>
            <person name="Hacquard S."/>
        </authorList>
    </citation>
    <scope>NUCLEOTIDE SEQUENCE</scope>
    <source>
        <strain evidence="5">MPI-SDFR-AT-0117</strain>
    </source>
</reference>
<feature type="domain" description="Glycosyl hydrolase family 95 N-terminal" evidence="2">
    <location>
        <begin position="22"/>
        <end position="269"/>
    </location>
</feature>
<sequence>MYFTGFFWMAVTMPALVLSKELWSTQPVGQDGQYILKTSYPVGNGKLGAIPFGPPGVEKVNINIDSLWSGGPFESHDYRGGNPATPKDHYLPEIRAGIFANGTGEMDQLLGSGDSFGSNRVVANLTVSIAGVETYEKYHRSLDLSNGVHTTSFATGDLGKKVETKVFCSYPDQVCVYHIESEENLPAVRLGLENFLVASDLYSTKCQNGLLYHDGITQKGPPEGMKYTVIAGFNQKQGTSSCLDSGELHIAPTGKKLTIVWSADTNYDQRNGNAEAGFSFKGEDPAGRVSQLVDSAIDIGFCALSKRHTDDFEGLFGAFSLQLPDTQGSSSSETSSLLDGYDSKGPGDPFIDGLLFDLSRYLLISSSRQNSLPANLQGRWTEQLWPAWSADYHSNINIQMNYWVADQTGLADTQKALWNYFEDTWVPRGTETAKLLYGAKGWVVHNEMNIFGFTAMKSVASWANYPVAPAWMMQHVWDAFEYTQDVEWFKKQGYPLIKGVAEFWLSSLQEDQYFNDGSLVAVPCNSAEHGPTTFGCTHYQQLIHQVFDSVLAAASIISEQDGRFLDDVKSSLARLDKGLHFTSWGGIKEWKVPESEGVDERSDHRHLSHLNGWYPGYSIASFADGYTNKTIQDAVREALVARGMGNAGDGNAGWAKVWRSACWARLNETERAYDQLKYAIQENFVGNGFSMYSGQNPPFQIDANFGFGGAVLSMLVVDIPLAHDAAGQRTVVVGPAIPKQWANGSVRGLRLRGGGRIDFTWNSEGLVEKVEVVQSSKVKGSVQLVNARGANLGLV</sequence>
<feature type="domain" description="Glycosyl hydrolase family 95 catalytic" evidence="4">
    <location>
        <begin position="303"/>
        <end position="715"/>
    </location>
</feature>
<dbReference type="PANTHER" id="PTHR31084">
    <property type="entry name" value="ALPHA-L-FUCOSIDASE 2"/>
    <property type="match status" value="1"/>
</dbReference>
<keyword evidence="5" id="KW-0326">Glycosidase</keyword>
<evidence type="ECO:0000259" key="4">
    <source>
        <dbReference type="Pfam" id="PF22124"/>
    </source>
</evidence>
<accession>A0A9P8V834</accession>
<keyword evidence="1" id="KW-0732">Signal</keyword>
<dbReference type="InterPro" id="IPR027414">
    <property type="entry name" value="GH95_N_dom"/>
</dbReference>
<feature type="signal peptide" evidence="1">
    <location>
        <begin position="1"/>
        <end position="19"/>
    </location>
</feature>
<dbReference type="Gene3D" id="1.50.10.10">
    <property type="match status" value="1"/>
</dbReference>
<protein>
    <submittedName>
        <fullName evidence="5">Six-hairpin glycosidase-like protein</fullName>
    </submittedName>
</protein>
<dbReference type="Pfam" id="PF22124">
    <property type="entry name" value="Glyco_hydro_95_cat"/>
    <property type="match status" value="1"/>
</dbReference>
<dbReference type="AlphaFoldDB" id="A0A9P8V834"/>
<dbReference type="Pfam" id="PF21307">
    <property type="entry name" value="Glyco_hydro_95_C"/>
    <property type="match status" value="1"/>
</dbReference>
<dbReference type="GO" id="GO:0004560">
    <property type="term" value="F:alpha-L-fucosidase activity"/>
    <property type="evidence" value="ECO:0007669"/>
    <property type="project" value="InterPro"/>
</dbReference>
<evidence type="ECO:0000256" key="1">
    <source>
        <dbReference type="SAM" id="SignalP"/>
    </source>
</evidence>
<gene>
    <name evidence="5" type="ORF">F5X68DRAFT_137292</name>
</gene>
<dbReference type="InterPro" id="IPR054363">
    <property type="entry name" value="GH95_cat"/>
</dbReference>
<comment type="caution">
    <text evidence="5">The sequence shown here is derived from an EMBL/GenBank/DDBJ whole genome shotgun (WGS) entry which is preliminary data.</text>
</comment>
<dbReference type="InterPro" id="IPR012341">
    <property type="entry name" value="6hp_glycosidase-like_sf"/>
</dbReference>
<dbReference type="SUPFAM" id="SSF48208">
    <property type="entry name" value="Six-hairpin glycosidases"/>
    <property type="match status" value="1"/>
</dbReference>
<keyword evidence="6" id="KW-1185">Reference proteome</keyword>
<evidence type="ECO:0000313" key="6">
    <source>
        <dbReference type="Proteomes" id="UP000770015"/>
    </source>
</evidence>
<dbReference type="Pfam" id="PF14498">
    <property type="entry name" value="Glyco_hyd_65N_2"/>
    <property type="match status" value="1"/>
</dbReference>
<feature type="chain" id="PRO_5040260426" evidence="1">
    <location>
        <begin position="20"/>
        <end position="795"/>
    </location>
</feature>
<feature type="domain" description="Alpha fucosidase A-like C-terminal" evidence="3">
    <location>
        <begin position="733"/>
        <end position="782"/>
    </location>
</feature>
<dbReference type="GO" id="GO:0005975">
    <property type="term" value="P:carbohydrate metabolic process"/>
    <property type="evidence" value="ECO:0007669"/>
    <property type="project" value="InterPro"/>
</dbReference>
<keyword evidence="5" id="KW-0378">Hydrolase</keyword>
<proteinExistence type="predicted"/>
<dbReference type="PANTHER" id="PTHR31084:SF3">
    <property type="entry name" value="ALPHA-FUCOSIDASE A"/>
    <property type="match status" value="1"/>
</dbReference>
<organism evidence="5 6">
    <name type="scientific">Plectosphaerella plurivora</name>
    <dbReference type="NCBI Taxonomy" id="936078"/>
    <lineage>
        <taxon>Eukaryota</taxon>
        <taxon>Fungi</taxon>
        <taxon>Dikarya</taxon>
        <taxon>Ascomycota</taxon>
        <taxon>Pezizomycotina</taxon>
        <taxon>Sordariomycetes</taxon>
        <taxon>Hypocreomycetidae</taxon>
        <taxon>Glomerellales</taxon>
        <taxon>Plectosphaerellaceae</taxon>
        <taxon>Plectosphaerella</taxon>
    </lineage>
</organism>
<dbReference type="OrthoDB" id="2848340at2759"/>
<evidence type="ECO:0000259" key="2">
    <source>
        <dbReference type="Pfam" id="PF14498"/>
    </source>
</evidence>
<evidence type="ECO:0000259" key="3">
    <source>
        <dbReference type="Pfam" id="PF21307"/>
    </source>
</evidence>
<dbReference type="Proteomes" id="UP000770015">
    <property type="component" value="Unassembled WGS sequence"/>
</dbReference>
<dbReference type="InterPro" id="IPR016518">
    <property type="entry name" value="Alpha-L-fucosidase"/>
</dbReference>
<dbReference type="EMBL" id="JAGSXJ010000017">
    <property type="protein sequence ID" value="KAH6683771.1"/>
    <property type="molecule type" value="Genomic_DNA"/>
</dbReference>
<name>A0A9P8V834_9PEZI</name>
<evidence type="ECO:0000313" key="5">
    <source>
        <dbReference type="EMBL" id="KAH6683771.1"/>
    </source>
</evidence>
<dbReference type="InterPro" id="IPR008928">
    <property type="entry name" value="6-hairpin_glycosidase_sf"/>
</dbReference>
<dbReference type="InterPro" id="IPR049053">
    <property type="entry name" value="AFCA-like_C"/>
</dbReference>